<dbReference type="EMBL" id="NIZT01000012">
    <property type="protein sequence ID" value="RBQ23990.1"/>
    <property type="molecule type" value="Genomic_DNA"/>
</dbReference>
<dbReference type="InterPro" id="IPR007438">
    <property type="entry name" value="DUF488"/>
</dbReference>
<dbReference type="Pfam" id="PF04343">
    <property type="entry name" value="DUF488"/>
    <property type="match status" value="1"/>
</dbReference>
<dbReference type="Proteomes" id="UP000253099">
    <property type="component" value="Unassembled WGS sequence"/>
</dbReference>
<accession>A0A366ME80</accession>
<evidence type="ECO:0008006" key="3">
    <source>
        <dbReference type="Google" id="ProtNLM"/>
    </source>
</evidence>
<gene>
    <name evidence="1" type="ORF">ALNOE001_05380</name>
</gene>
<organism evidence="1 2">
    <name type="scientific">Candidatus Methanobinarius endosymbioticus</name>
    <dbReference type="NCBI Taxonomy" id="2006182"/>
    <lineage>
        <taxon>Archaea</taxon>
        <taxon>Methanobacteriati</taxon>
        <taxon>Methanobacteriota</taxon>
        <taxon>Methanomada group</taxon>
        <taxon>Methanobacteria</taxon>
        <taxon>Methanobacteriales</taxon>
        <taxon>Methanobacteriaceae</taxon>
        <taxon>Candidatus Methanobinarius</taxon>
    </lineage>
</organism>
<comment type="caution">
    <text evidence="1">The sequence shown here is derived from an EMBL/GenBank/DDBJ whole genome shotgun (WGS) entry which is preliminary data.</text>
</comment>
<protein>
    <recommendedName>
        <fullName evidence="3">DUF488 domain-containing protein</fullName>
    </recommendedName>
</protein>
<reference evidence="1 2" key="1">
    <citation type="submission" date="2018-06" db="EMBL/GenBank/DDBJ databases">
        <title>Genomic insight into two independent archaeal endosymbiosis events.</title>
        <authorList>
            <person name="Lind A.E."/>
            <person name="Lewis W.H."/>
            <person name="Spang A."/>
            <person name="Guy L."/>
            <person name="Embley M.T."/>
            <person name="Ettema T.J.G."/>
        </authorList>
    </citation>
    <scope>NUCLEOTIDE SEQUENCE [LARGE SCALE GENOMIC DNA]</scope>
    <source>
        <strain evidence="1">NOE</strain>
    </source>
</reference>
<name>A0A366ME80_9EURY</name>
<dbReference type="AlphaFoldDB" id="A0A366ME80"/>
<evidence type="ECO:0000313" key="2">
    <source>
        <dbReference type="Proteomes" id="UP000253099"/>
    </source>
</evidence>
<sequence>MEIFTMVSSRKSAEEFFNNINQNKIELVLDVRLHNHSQLLGFTKGTDLEYFLDNISSCKYVHDERFCQTEEVLENYRKKIINWEEFEKKYLEFIEKRDMVTLFNKKYGNLHNVLILCSGKSPKTCHGRLLAQKLAKPPKKVIYL</sequence>
<proteinExistence type="predicted"/>
<keyword evidence="2" id="KW-1185">Reference proteome</keyword>
<evidence type="ECO:0000313" key="1">
    <source>
        <dbReference type="EMBL" id="RBQ23990.1"/>
    </source>
</evidence>